<reference evidence="1 2" key="1">
    <citation type="submission" date="2011-09" db="EMBL/GenBank/DDBJ databases">
        <authorList>
            <person name="McClelland M."/>
            <person name="Clifton S."/>
            <person name="Porwollik S."/>
            <person name="Cheng P."/>
            <person name="Wollam A."/>
            <person name="Wang C."/>
            <person name="Pepin K."/>
            <person name="Bhonagiri V."/>
            <person name="Fulton R."/>
            <person name="Fulton L.F."/>
            <person name="Delehaunty K."/>
            <person name="Fronick C."/>
            <person name="O'Laughlin M."/>
            <person name="Godfrey J."/>
            <person name="Waligorski J."/>
            <person name="Appelbaum E."/>
            <person name="Farmer C."/>
            <person name="Strong C."/>
            <person name="Tomlinson C."/>
            <person name="Hou S."/>
            <person name="Minx P."/>
            <person name="Warren W."/>
            <person name="Wilson R.K."/>
        </authorList>
    </citation>
    <scope>NUCLEOTIDE SEQUENCE [LARGE SCALE GENOMIC DNA]</scope>
    <source>
        <strain evidence="2">SARB 27</strain>
    </source>
</reference>
<evidence type="ECO:0000313" key="2">
    <source>
        <dbReference type="Proteomes" id="UP000004564"/>
    </source>
</evidence>
<dbReference type="PANTHER" id="PTHR30298">
    <property type="entry name" value="H REPEAT-ASSOCIATED PREDICTED TRANSPOSASE"/>
    <property type="match status" value="1"/>
</dbReference>
<dbReference type="InterPro" id="IPR051698">
    <property type="entry name" value="Transposase_11-like"/>
</dbReference>
<gene>
    <name evidence="1" type="ORF">SEENIN0B_02282</name>
</gene>
<dbReference type="PANTHER" id="PTHR30298:SF0">
    <property type="entry name" value="PROTEIN YBFL-RELATED"/>
    <property type="match status" value="1"/>
</dbReference>
<proteinExistence type="predicted"/>
<protein>
    <submittedName>
        <fullName evidence="1">Uncharacterized protein</fullName>
    </submittedName>
</protein>
<organism evidence="1 2">
    <name type="scientific">Salmonella enterica subsp. enterica serovar Infantis str. SARB27</name>
    <dbReference type="NCBI Taxonomy" id="596155"/>
    <lineage>
        <taxon>Bacteria</taxon>
        <taxon>Pseudomonadati</taxon>
        <taxon>Pseudomonadota</taxon>
        <taxon>Gammaproteobacteria</taxon>
        <taxon>Enterobacterales</taxon>
        <taxon>Enterobacteriaceae</taxon>
        <taxon>Salmonella</taxon>
    </lineage>
</organism>
<comment type="caution">
    <text evidence="1">The sequence shown here is derived from an EMBL/GenBank/DDBJ whole genome shotgun (WGS) entry which is preliminary data.</text>
</comment>
<evidence type="ECO:0000313" key="1">
    <source>
        <dbReference type="EMBL" id="EHB42401.1"/>
    </source>
</evidence>
<dbReference type="AlphaFoldDB" id="A0A6C8G9V6"/>
<accession>A0A6C8G9V6</accession>
<dbReference type="EMBL" id="AFYI01000002">
    <property type="protein sequence ID" value="EHB42401.1"/>
    <property type="molecule type" value="Genomic_DNA"/>
</dbReference>
<sequence>MRSHWDVENKLYWRLDVAMNEDDCRIRRGNVKSFFEIIKSGQYEIWGCEIMRWIRINILKCTLVFCLACGFSFAKTPCTNMSDKLSAAQRDSLQNNIKRQLKTERLNILEFFKEQNSSIVYIETYGADEAFVFYSGDEFKDDFITIWSGAAEISEEKNIEKWVKDHVPYIPDRLARCFAWYTIYRHD</sequence>
<dbReference type="Proteomes" id="UP000004564">
    <property type="component" value="Chromosome"/>
</dbReference>
<name>A0A6C8G9V6_SALIN</name>